<dbReference type="GO" id="GO:0032259">
    <property type="term" value="P:methylation"/>
    <property type="evidence" value="ECO:0007669"/>
    <property type="project" value="UniProtKB-KW"/>
</dbReference>
<dbReference type="InterPro" id="IPR004573">
    <property type="entry name" value="rRNA_ssu_MeTfrase_B"/>
</dbReference>
<organism evidence="15 16">
    <name type="scientific">Desulfosporosinus nitroreducens</name>
    <dbReference type="NCBI Taxonomy" id="2018668"/>
    <lineage>
        <taxon>Bacteria</taxon>
        <taxon>Bacillati</taxon>
        <taxon>Bacillota</taxon>
        <taxon>Clostridia</taxon>
        <taxon>Eubacteriales</taxon>
        <taxon>Desulfitobacteriaceae</taxon>
        <taxon>Desulfosporosinus</taxon>
    </lineage>
</organism>
<keyword evidence="8 13" id="KW-0949">S-adenosyl-L-methionine</keyword>
<evidence type="ECO:0000313" key="15">
    <source>
        <dbReference type="EMBL" id="MDO0821670.1"/>
    </source>
</evidence>
<dbReference type="PANTHER" id="PTHR22807:SF53">
    <property type="entry name" value="RIBOSOMAL RNA SMALL SUBUNIT METHYLTRANSFERASE B-RELATED"/>
    <property type="match status" value="1"/>
</dbReference>
<dbReference type="GO" id="GO:0008168">
    <property type="term" value="F:methyltransferase activity"/>
    <property type="evidence" value="ECO:0007669"/>
    <property type="project" value="UniProtKB-KW"/>
</dbReference>
<accession>A0ABT8QM04</accession>
<gene>
    <name evidence="15" type="primary">rsmB</name>
    <name evidence="15" type="ORF">M8H41_02185</name>
</gene>
<dbReference type="Pfam" id="PF22458">
    <property type="entry name" value="RsmF-B_ferredox"/>
    <property type="match status" value="1"/>
</dbReference>
<evidence type="ECO:0000256" key="12">
    <source>
        <dbReference type="ARBA" id="ARBA00047283"/>
    </source>
</evidence>
<keyword evidence="5" id="KW-0698">rRNA processing</keyword>
<dbReference type="Gene3D" id="1.10.940.10">
    <property type="entry name" value="NusB-like"/>
    <property type="match status" value="1"/>
</dbReference>
<name>A0ABT8QM04_9FIRM</name>
<keyword evidence="9 13" id="KW-0694">RNA-binding</keyword>
<dbReference type="InterPro" id="IPR049560">
    <property type="entry name" value="MeTrfase_RsmB-F_NOP2_cat"/>
</dbReference>
<evidence type="ECO:0000256" key="1">
    <source>
        <dbReference type="ARBA" id="ARBA00002724"/>
    </source>
</evidence>
<reference evidence="15" key="1">
    <citation type="submission" date="2022-05" db="EMBL/GenBank/DDBJ databases">
        <title>Expanded diversity of anoxic marine methylotrophy in a Black Sea sulfate reducing microorganism.</title>
        <authorList>
            <person name="Fischer P.Q."/>
            <person name="Stams A.J.M."/>
            <person name="Villanueva L."/>
            <person name="Sousa D.Z."/>
        </authorList>
    </citation>
    <scope>NUCLEOTIDE SEQUENCE</scope>
    <source>
        <strain evidence="15">P130</strain>
    </source>
</reference>
<evidence type="ECO:0000256" key="11">
    <source>
        <dbReference type="ARBA" id="ARBA00031088"/>
    </source>
</evidence>
<evidence type="ECO:0000313" key="16">
    <source>
        <dbReference type="Proteomes" id="UP001176021"/>
    </source>
</evidence>
<evidence type="ECO:0000256" key="6">
    <source>
        <dbReference type="ARBA" id="ARBA00022603"/>
    </source>
</evidence>
<dbReference type="InterPro" id="IPR054728">
    <property type="entry name" value="RsmB-like_ferredoxin"/>
</dbReference>
<dbReference type="EMBL" id="JAMJEV010000002">
    <property type="protein sequence ID" value="MDO0821670.1"/>
    <property type="molecule type" value="Genomic_DNA"/>
</dbReference>
<evidence type="ECO:0000256" key="4">
    <source>
        <dbReference type="ARBA" id="ARBA00022490"/>
    </source>
</evidence>
<comment type="catalytic activity">
    <reaction evidence="12">
        <text>cytidine(967) in 16S rRNA + S-adenosyl-L-methionine = 5-methylcytidine(967) in 16S rRNA + S-adenosyl-L-homocysteine + H(+)</text>
        <dbReference type="Rhea" id="RHEA:42748"/>
        <dbReference type="Rhea" id="RHEA-COMP:10219"/>
        <dbReference type="Rhea" id="RHEA-COMP:10220"/>
        <dbReference type="ChEBI" id="CHEBI:15378"/>
        <dbReference type="ChEBI" id="CHEBI:57856"/>
        <dbReference type="ChEBI" id="CHEBI:59789"/>
        <dbReference type="ChEBI" id="CHEBI:74483"/>
        <dbReference type="ChEBI" id="CHEBI:82748"/>
        <dbReference type="EC" id="2.1.1.176"/>
    </reaction>
</comment>
<evidence type="ECO:0000256" key="2">
    <source>
        <dbReference type="ARBA" id="ARBA00004496"/>
    </source>
</evidence>
<evidence type="ECO:0000256" key="10">
    <source>
        <dbReference type="ARBA" id="ARBA00030399"/>
    </source>
</evidence>
<dbReference type="Gene3D" id="3.40.50.150">
    <property type="entry name" value="Vaccinia Virus protein VP39"/>
    <property type="match status" value="1"/>
</dbReference>
<feature type="binding site" evidence="13">
    <location>
        <position position="284"/>
    </location>
    <ligand>
        <name>S-adenosyl-L-methionine</name>
        <dbReference type="ChEBI" id="CHEBI:59789"/>
    </ligand>
</feature>
<dbReference type="InterPro" id="IPR006027">
    <property type="entry name" value="NusB_RsmB_TIM44"/>
</dbReference>
<feature type="binding site" evidence="13">
    <location>
        <position position="311"/>
    </location>
    <ligand>
        <name>S-adenosyl-L-methionine</name>
        <dbReference type="ChEBI" id="CHEBI:59789"/>
    </ligand>
</feature>
<dbReference type="PANTHER" id="PTHR22807">
    <property type="entry name" value="NOP2 YEAST -RELATED NOL1/NOP2/FMU SUN DOMAIN-CONTAINING"/>
    <property type="match status" value="1"/>
</dbReference>
<keyword evidence="6 13" id="KW-0489">Methyltransferase</keyword>
<evidence type="ECO:0000256" key="9">
    <source>
        <dbReference type="ARBA" id="ARBA00022884"/>
    </source>
</evidence>
<dbReference type="PRINTS" id="PR02008">
    <property type="entry name" value="RCMTFAMILY"/>
</dbReference>
<feature type="domain" description="SAM-dependent MTase RsmB/NOP-type" evidence="14">
    <location>
        <begin position="170"/>
        <end position="450"/>
    </location>
</feature>
<dbReference type="InterPro" id="IPR029063">
    <property type="entry name" value="SAM-dependent_MTases_sf"/>
</dbReference>
<evidence type="ECO:0000256" key="7">
    <source>
        <dbReference type="ARBA" id="ARBA00022679"/>
    </source>
</evidence>
<dbReference type="NCBIfam" id="NF011494">
    <property type="entry name" value="PRK14902.1"/>
    <property type="match status" value="1"/>
</dbReference>
<dbReference type="CDD" id="cd02440">
    <property type="entry name" value="AdoMet_MTases"/>
    <property type="match status" value="1"/>
</dbReference>
<dbReference type="EC" id="2.1.1.176" evidence="3"/>
<protein>
    <recommendedName>
        <fullName evidence="3">16S rRNA (cytosine(967)-C(5))-methyltransferase</fullName>
        <ecNumber evidence="3">2.1.1.176</ecNumber>
    </recommendedName>
    <alternativeName>
        <fullName evidence="10">16S rRNA m5C967 methyltransferase</fullName>
    </alternativeName>
    <alternativeName>
        <fullName evidence="11">rRNA (cytosine-C(5)-)-methyltransferase RsmB</fullName>
    </alternativeName>
</protein>
<feature type="active site" description="Nucleophile" evidence="13">
    <location>
        <position position="382"/>
    </location>
</feature>
<dbReference type="SUPFAM" id="SSF53335">
    <property type="entry name" value="S-adenosyl-L-methionine-dependent methyltransferases"/>
    <property type="match status" value="1"/>
</dbReference>
<dbReference type="Proteomes" id="UP001176021">
    <property type="component" value="Unassembled WGS sequence"/>
</dbReference>
<feature type="binding site" evidence="13">
    <location>
        <begin position="260"/>
        <end position="266"/>
    </location>
    <ligand>
        <name>S-adenosyl-L-methionine</name>
        <dbReference type="ChEBI" id="CHEBI:59789"/>
    </ligand>
</feature>
<dbReference type="Gene3D" id="3.30.70.1170">
    <property type="entry name" value="Sun protein, domain 3"/>
    <property type="match status" value="1"/>
</dbReference>
<dbReference type="Pfam" id="PF01189">
    <property type="entry name" value="Methyltr_RsmB-F"/>
    <property type="match status" value="1"/>
</dbReference>
<sequence>MIKETARGMAVHMLTRVEVEGAYANLLLQKNIPRLTDSRDRQFVTLLVNGTLKNRLTLDYALRRHLSKPMSSLPHEVRAILRIGAFQVLYVDKVPPAAAINESVELAKEFPKFTGLVNVVLRKVMEKGWDIPWPDSKREPVRYLSVRYSHPEWMIQRWLKRWGIEETEALCKANNEPAQTWIRTNTLKISREGLSKRLSEEGIAVELGERVPESLKIQDFGALGQLGSFQEGLFTVQDESSQLVAHVLDPKPGQFVLDACSAPGGKSTHLAQLMQNEGEILAFDIHDHKLELIEQLAQKLGITIIHPQLGDARDLPGIRLGSQDRVLVDVPCSGLGVLRRRADLRWQKEEQGLMELPSLQFAILERAASCVKEGGILVYSTCTTEPEENFELVKKFRSAHPEFEPVDLVDTLPYTLKDSRDIKQAGKGMLQILPHRHGMDGFFLAKFRRSAQRV</sequence>
<dbReference type="NCBIfam" id="TIGR00563">
    <property type="entry name" value="rsmB"/>
    <property type="match status" value="1"/>
</dbReference>
<comment type="function">
    <text evidence="1">Specifically methylates the cytosine at position 967 (m5C967) of 16S rRNA.</text>
</comment>
<evidence type="ECO:0000256" key="5">
    <source>
        <dbReference type="ARBA" id="ARBA00022552"/>
    </source>
</evidence>
<evidence type="ECO:0000256" key="8">
    <source>
        <dbReference type="ARBA" id="ARBA00022691"/>
    </source>
</evidence>
<dbReference type="RefSeq" id="WP_252468189.1">
    <property type="nucleotide sequence ID" value="NZ_JAMHFY010000005.1"/>
</dbReference>
<keyword evidence="4" id="KW-0963">Cytoplasm</keyword>
<keyword evidence="7 13" id="KW-0808">Transferase</keyword>
<dbReference type="InterPro" id="IPR023267">
    <property type="entry name" value="RCMT"/>
</dbReference>
<comment type="subcellular location">
    <subcellularLocation>
        <location evidence="2">Cytoplasm</location>
    </subcellularLocation>
</comment>
<evidence type="ECO:0000259" key="14">
    <source>
        <dbReference type="PROSITE" id="PS51686"/>
    </source>
</evidence>
<evidence type="ECO:0000256" key="3">
    <source>
        <dbReference type="ARBA" id="ARBA00012140"/>
    </source>
</evidence>
<dbReference type="SUPFAM" id="SSF48013">
    <property type="entry name" value="NusB-like"/>
    <property type="match status" value="1"/>
</dbReference>
<evidence type="ECO:0000256" key="13">
    <source>
        <dbReference type="PROSITE-ProRule" id="PRU01023"/>
    </source>
</evidence>
<comment type="similarity">
    <text evidence="13">Belongs to the class I-like SAM-binding methyltransferase superfamily. RsmB/NOP family.</text>
</comment>
<dbReference type="Pfam" id="PF01029">
    <property type="entry name" value="NusB"/>
    <property type="match status" value="1"/>
</dbReference>
<comment type="caution">
    <text evidence="15">The sequence shown here is derived from an EMBL/GenBank/DDBJ whole genome shotgun (WGS) entry which is preliminary data.</text>
</comment>
<proteinExistence type="inferred from homology"/>
<dbReference type="InterPro" id="IPR035926">
    <property type="entry name" value="NusB-like_sf"/>
</dbReference>
<feature type="binding site" evidence="13">
    <location>
        <position position="329"/>
    </location>
    <ligand>
        <name>S-adenosyl-L-methionine</name>
        <dbReference type="ChEBI" id="CHEBI:59789"/>
    </ligand>
</feature>
<dbReference type="PROSITE" id="PS51686">
    <property type="entry name" value="SAM_MT_RSMB_NOP"/>
    <property type="match status" value="1"/>
</dbReference>
<keyword evidence="16" id="KW-1185">Reference proteome</keyword>
<dbReference type="InterPro" id="IPR001678">
    <property type="entry name" value="MeTrfase_RsmB-F_NOP2_dom"/>
</dbReference>